<dbReference type="Proteomes" id="UP000499080">
    <property type="component" value="Unassembled WGS sequence"/>
</dbReference>
<dbReference type="AlphaFoldDB" id="A0A4Y2ALB7"/>
<protein>
    <submittedName>
        <fullName evidence="1">Uncharacterized protein</fullName>
    </submittedName>
</protein>
<proteinExistence type="predicted"/>
<evidence type="ECO:0000313" key="1">
    <source>
        <dbReference type="EMBL" id="GBL80029.1"/>
    </source>
</evidence>
<keyword evidence="2" id="KW-1185">Reference proteome</keyword>
<name>A0A4Y2ALB7_ARAVE</name>
<gene>
    <name evidence="1" type="ORF">AVEN_29045_1</name>
</gene>
<evidence type="ECO:0000313" key="2">
    <source>
        <dbReference type="Proteomes" id="UP000499080"/>
    </source>
</evidence>
<dbReference type="EMBL" id="BGPR01000020">
    <property type="protein sequence ID" value="GBL80029.1"/>
    <property type="molecule type" value="Genomic_DNA"/>
</dbReference>
<sequence>MFARQACGKLAASSFQGDFGAFVNLLQAFTIVMTNLWQACTLVMTNLWKLVSETCSKFDLQGRWRYLSHRTCSKYVASEGGANCHSELATSSIQV</sequence>
<accession>A0A4Y2ALB7</accession>
<reference evidence="1 2" key="1">
    <citation type="journal article" date="2019" name="Sci. Rep.">
        <title>Orb-weaving spider Araneus ventricosus genome elucidates the spidroin gene catalogue.</title>
        <authorList>
            <person name="Kono N."/>
            <person name="Nakamura H."/>
            <person name="Ohtoshi R."/>
            <person name="Moran D.A.P."/>
            <person name="Shinohara A."/>
            <person name="Yoshida Y."/>
            <person name="Fujiwara M."/>
            <person name="Mori M."/>
            <person name="Tomita M."/>
            <person name="Arakawa K."/>
        </authorList>
    </citation>
    <scope>NUCLEOTIDE SEQUENCE [LARGE SCALE GENOMIC DNA]</scope>
</reference>
<comment type="caution">
    <text evidence="1">The sequence shown here is derived from an EMBL/GenBank/DDBJ whole genome shotgun (WGS) entry which is preliminary data.</text>
</comment>
<organism evidence="1 2">
    <name type="scientific">Araneus ventricosus</name>
    <name type="common">Orbweaver spider</name>
    <name type="synonym">Epeira ventricosa</name>
    <dbReference type="NCBI Taxonomy" id="182803"/>
    <lineage>
        <taxon>Eukaryota</taxon>
        <taxon>Metazoa</taxon>
        <taxon>Ecdysozoa</taxon>
        <taxon>Arthropoda</taxon>
        <taxon>Chelicerata</taxon>
        <taxon>Arachnida</taxon>
        <taxon>Araneae</taxon>
        <taxon>Araneomorphae</taxon>
        <taxon>Entelegynae</taxon>
        <taxon>Araneoidea</taxon>
        <taxon>Araneidae</taxon>
        <taxon>Araneus</taxon>
    </lineage>
</organism>